<gene>
    <name evidence="2" type="primary">17</name>
    <name evidence="2" type="ORF">SEA_SMOOCH_17</name>
</gene>
<dbReference type="Proteomes" id="UP000326163">
    <property type="component" value="Genome"/>
</dbReference>
<organism evidence="2 3">
    <name type="scientific">Mycobacterium phage Smooch</name>
    <dbReference type="NCBI Taxonomy" id="2652896"/>
    <lineage>
        <taxon>Viruses</taxon>
        <taxon>Duplodnaviria</taxon>
        <taxon>Heunggongvirae</taxon>
        <taxon>Uroviricota</taxon>
        <taxon>Caudoviricetes</taxon>
        <taxon>Corndogvirus</taxon>
        <taxon>Mycobacterium phage Corndog</taxon>
    </lineage>
</organism>
<sequence>MSPTSYRGAHLYPHSGERGGMACRYDTKYRFRDKDDAIDGAEQIKARKGEEYGQLYPYRCPDGDHWHLSHHEQGVERCRTCNRLAPAWKAKAWVIGAHDGPDGKRCEGAGQRAARITPRPRRRG</sequence>
<dbReference type="EMBL" id="MN428052">
    <property type="protein sequence ID" value="QFP96508.1"/>
    <property type="molecule type" value="Genomic_DNA"/>
</dbReference>
<evidence type="ECO:0000256" key="1">
    <source>
        <dbReference type="SAM" id="MobiDB-lite"/>
    </source>
</evidence>
<evidence type="ECO:0000313" key="3">
    <source>
        <dbReference type="Proteomes" id="UP000326163"/>
    </source>
</evidence>
<name>A0A5P8DBY9_BPMCO</name>
<protein>
    <submittedName>
        <fullName evidence="2">Uncharacterized protein</fullName>
    </submittedName>
</protein>
<proteinExistence type="predicted"/>
<feature type="region of interest" description="Disordered" evidence="1">
    <location>
        <begin position="101"/>
        <end position="124"/>
    </location>
</feature>
<accession>A0A5P8DBY9</accession>
<evidence type="ECO:0000313" key="2">
    <source>
        <dbReference type="EMBL" id="QFP96508.1"/>
    </source>
</evidence>
<reference evidence="2 3" key="1">
    <citation type="submission" date="2019-09" db="EMBL/GenBank/DDBJ databases">
        <authorList>
            <person name="Cruz T."/>
            <person name="Bhardwaj A."/>
            <person name="Birdinc S."/>
            <person name="Bormett K."/>
            <person name="Burke B."/>
            <person name="Callin M."/>
            <person name="Chagpar M."/>
            <person name="Cline E."/>
            <person name="Crank I."/>
            <person name="Damge R."/>
            <person name="Dejoie J."/>
            <person name="Delisi D."/>
            <person name="Everett N."/>
            <person name="Fu C."/>
            <person name="Garimella S."/>
            <person name="Georgiev A.N."/>
            <person name="Hand M."/>
            <person name="Harris A."/>
            <person name="Howard B."/>
            <person name="Ischinger J."/>
            <person name="Jaeger M."/>
            <person name="Jammer K."/>
            <person name="Jang J."/>
            <person name="Jiang C."/>
            <person name="Johnson L."/>
            <person name="Jones C."/>
            <person name="Joseph G."/>
            <person name="Kim E.B."/>
            <person name="Lietzke E."/>
            <person name="Liu S."/>
            <person name="Liu M."/>
            <person name="Martinez E."/>
            <person name="Martinez M."/>
            <person name="Mavrenovic B."/>
            <person name="McCrea K."/>
            <person name="Mehling M."/>
            <person name="Murphy A."/>
            <person name="Myers K."/>
            <person name="Nguyen Q."/>
            <person name="O'Neill M."/>
            <person name="Oparah L."/>
            <person name="Pandolfi P."/>
            <person name="Patil N."/>
            <person name="Pineau M."/>
            <person name="San Martin Lopez J."/>
            <person name="Sanders E."/>
            <person name="Selvia G."/>
            <person name="Snyder K."/>
            <person name="Sorrell T."/>
            <person name="Torres S."/>
            <person name="Trigg L."/>
            <person name="Troyer K."/>
            <person name="Turner K."/>
            <person name="Vu B."/>
            <person name="Wilson R."/>
            <person name="Wollensak R."/>
            <person name="Wyss Y.T."/>
            <person name="Yoo E."/>
            <person name="Zhao N."/>
            <person name="Bell S.K."/>
            <person name="Chan J.Y."/>
            <person name="Kerstiens E.A."/>
            <person name="Krampen J.M."/>
            <person name="Larson A.M."/>
            <person name="Reuhs M.P."/>
            <person name="Riedel J.T."/>
            <person name="Sanchez C."/>
            <person name="Smith G.V."/>
            <person name="Okekeogbu I.O."/>
            <person name="Clase K.L."/>
            <person name="Gainey M.D."/>
            <person name="Garlena R.A."/>
            <person name="Russell D.A."/>
            <person name="Pope W.H."/>
            <person name="Jacobs-Sera D."/>
            <person name="Hatfull G.F."/>
        </authorList>
    </citation>
    <scope>NUCLEOTIDE SEQUENCE [LARGE SCALE GENOMIC DNA]</scope>
</reference>
<feature type="region of interest" description="Disordered" evidence="1">
    <location>
        <begin position="1"/>
        <end position="21"/>
    </location>
</feature>